<dbReference type="InterPro" id="IPR011429">
    <property type="entry name" value="Cyt_c_Planctomycete-type"/>
</dbReference>
<dbReference type="InterPro" id="IPR013039">
    <property type="entry name" value="DUF1588"/>
</dbReference>
<dbReference type="InterPro" id="IPR011478">
    <property type="entry name" value="DUF1585"/>
</dbReference>
<evidence type="ECO:0000259" key="6">
    <source>
        <dbReference type="Pfam" id="PF07637"/>
    </source>
</evidence>
<evidence type="ECO:0000259" key="5">
    <source>
        <dbReference type="Pfam" id="PF07635"/>
    </source>
</evidence>
<proteinExistence type="predicted"/>
<dbReference type="Proteomes" id="UP000318538">
    <property type="component" value="Chromosome"/>
</dbReference>
<feature type="domain" description="DUF1588" evidence="3">
    <location>
        <begin position="440"/>
        <end position="537"/>
    </location>
</feature>
<feature type="domain" description="DUF1587" evidence="2">
    <location>
        <begin position="136"/>
        <end position="198"/>
    </location>
</feature>
<dbReference type="EMBL" id="CP036525">
    <property type="protein sequence ID" value="QDT02015.1"/>
    <property type="molecule type" value="Genomic_DNA"/>
</dbReference>
<dbReference type="GO" id="GO:0020037">
    <property type="term" value="F:heme binding"/>
    <property type="evidence" value="ECO:0007669"/>
    <property type="project" value="InterPro"/>
</dbReference>
<evidence type="ECO:0000259" key="1">
    <source>
        <dbReference type="Pfam" id="PF07624"/>
    </source>
</evidence>
<dbReference type="RefSeq" id="WP_145167797.1">
    <property type="nucleotide sequence ID" value="NZ_CP036525.1"/>
</dbReference>
<dbReference type="SUPFAM" id="SSF46626">
    <property type="entry name" value="Cytochrome c"/>
    <property type="match status" value="1"/>
</dbReference>
<evidence type="ECO:0000313" key="7">
    <source>
        <dbReference type="EMBL" id="QDT02015.1"/>
    </source>
</evidence>
<accession>A0A517N4F4</accession>
<evidence type="ECO:0000259" key="4">
    <source>
        <dbReference type="Pfam" id="PF07631"/>
    </source>
</evidence>
<dbReference type="Pfam" id="PF07635">
    <property type="entry name" value="PSCyt1"/>
    <property type="match status" value="1"/>
</dbReference>
<evidence type="ECO:0000259" key="3">
    <source>
        <dbReference type="Pfam" id="PF07627"/>
    </source>
</evidence>
<reference evidence="7 8" key="1">
    <citation type="submission" date="2019-02" db="EMBL/GenBank/DDBJ databases">
        <title>Deep-cultivation of Planctomycetes and their phenomic and genomic characterization uncovers novel biology.</title>
        <authorList>
            <person name="Wiegand S."/>
            <person name="Jogler M."/>
            <person name="Boedeker C."/>
            <person name="Pinto D."/>
            <person name="Vollmers J."/>
            <person name="Rivas-Marin E."/>
            <person name="Kohn T."/>
            <person name="Peeters S.H."/>
            <person name="Heuer A."/>
            <person name="Rast P."/>
            <person name="Oberbeckmann S."/>
            <person name="Bunk B."/>
            <person name="Jeske O."/>
            <person name="Meyerdierks A."/>
            <person name="Storesund J.E."/>
            <person name="Kallscheuer N."/>
            <person name="Luecker S."/>
            <person name="Lage O.M."/>
            <person name="Pohl T."/>
            <person name="Merkel B.J."/>
            <person name="Hornburger P."/>
            <person name="Mueller R.-W."/>
            <person name="Bruemmer F."/>
            <person name="Labrenz M."/>
            <person name="Spormann A.M."/>
            <person name="Op den Camp H."/>
            <person name="Overmann J."/>
            <person name="Amann R."/>
            <person name="Jetten M.S.M."/>
            <person name="Mascher T."/>
            <person name="Medema M.H."/>
            <person name="Devos D.P."/>
            <person name="Kaster A.-K."/>
            <person name="Ovreas L."/>
            <person name="Rohde M."/>
            <person name="Galperin M.Y."/>
            <person name="Jogler C."/>
        </authorList>
    </citation>
    <scope>NUCLEOTIDE SEQUENCE [LARGE SCALE GENOMIC DNA]</scope>
    <source>
        <strain evidence="7 8">K22_7</strain>
    </source>
</reference>
<organism evidence="7 8">
    <name type="scientific">Rubripirellula lacrimiformis</name>
    <dbReference type="NCBI Taxonomy" id="1930273"/>
    <lineage>
        <taxon>Bacteria</taxon>
        <taxon>Pseudomonadati</taxon>
        <taxon>Planctomycetota</taxon>
        <taxon>Planctomycetia</taxon>
        <taxon>Pirellulales</taxon>
        <taxon>Pirellulaceae</taxon>
        <taxon>Rubripirellula</taxon>
    </lineage>
</organism>
<dbReference type="Pfam" id="PF07637">
    <property type="entry name" value="PSD5"/>
    <property type="match status" value="1"/>
</dbReference>
<dbReference type="Pfam" id="PF07626">
    <property type="entry name" value="PSD3"/>
    <property type="match status" value="1"/>
</dbReference>
<dbReference type="Pfam" id="PF07631">
    <property type="entry name" value="PSD4"/>
    <property type="match status" value="1"/>
</dbReference>
<dbReference type="AlphaFoldDB" id="A0A517N4F4"/>
<keyword evidence="8" id="KW-1185">Reference proteome</keyword>
<feature type="domain" description="Cytochrome C Planctomycete-type" evidence="5">
    <location>
        <begin position="52"/>
        <end position="99"/>
    </location>
</feature>
<dbReference type="Pfam" id="PF07624">
    <property type="entry name" value="PSD2"/>
    <property type="match status" value="1"/>
</dbReference>
<dbReference type="InterPro" id="IPR036909">
    <property type="entry name" value="Cyt_c-like_dom_sf"/>
</dbReference>
<sequence length="633" mass="71110">MTISNIGNRGLRFAFWAPAGWAFCAILMVANPLFAAETDFAKNVVPFLTTHCVACHGSDDAEGGIVLDHYSESANVQKDYERWEKVLRLINAHQMPPADETQPTSDELVAVSAAIDAELAKFDCSAERHPGRVTIQRLNRAEYNNTVRDLVGLDLGLSDDFPSDDVGNGFDNIGDVLTIPPILLEKYLAAATVIADRVYDDQDARQRIFPHKSQSEDDRIETARLNVDEFAQRAFRRPLSGDEQERLFGIMRFAWQRDASEADIFKTVITAILSSPHFLFRVEEAPPGSEDGIQPLTGYQLASRLSYFLWSSMPDDRLFELAASGELTRPEVLRSEARRMLADPKSAAIVDNFAGQWLQLRDVSRLMPDPTKFPDFDGELRSAMRRETEMFFAEMIREDRSVLEFLDADFTYVNQRLARHYGIPEVIGDDFRKVPLAEGRRGVLTHASILMLTSNPTRTSPVKRGKWILDNFLAEPPPPPPPDVPELEEGNETLGSLREQMEQHRSNESCAACHRTMDALGFGLENFDAIGAWRDTDGKFTVDASGELPGGRKFNGASDLMQILVSEKKDRFCQCLAEKMLTYALGRGLGSYDRCTVKECLSELHENEYRFSSLVTAIVTSDPFTLRETKRDE</sequence>
<evidence type="ECO:0000259" key="2">
    <source>
        <dbReference type="Pfam" id="PF07626"/>
    </source>
</evidence>
<feature type="domain" description="DUF1595" evidence="6">
    <location>
        <begin position="223"/>
        <end position="283"/>
    </location>
</feature>
<name>A0A517N4F4_9BACT</name>
<protein>
    <recommendedName>
        <fullName evidence="9">Planctomycete cytochrome C</fullName>
    </recommendedName>
</protein>
<evidence type="ECO:0000313" key="8">
    <source>
        <dbReference type="Proteomes" id="UP000318538"/>
    </source>
</evidence>
<dbReference type="InterPro" id="IPR013042">
    <property type="entry name" value="DUF1592"/>
</dbReference>
<dbReference type="Pfam" id="PF07627">
    <property type="entry name" value="PSCyt3"/>
    <property type="match status" value="1"/>
</dbReference>
<dbReference type="InterPro" id="IPR013036">
    <property type="entry name" value="DUF1587"/>
</dbReference>
<feature type="domain" description="DUF1592" evidence="4">
    <location>
        <begin position="296"/>
        <end position="423"/>
    </location>
</feature>
<dbReference type="KEGG" id="rlc:K227x_03860"/>
<dbReference type="OrthoDB" id="175242at2"/>
<gene>
    <name evidence="7" type="ORF">K227x_03860</name>
</gene>
<dbReference type="GO" id="GO:0009055">
    <property type="term" value="F:electron transfer activity"/>
    <property type="evidence" value="ECO:0007669"/>
    <property type="project" value="InterPro"/>
</dbReference>
<evidence type="ECO:0008006" key="9">
    <source>
        <dbReference type="Google" id="ProtNLM"/>
    </source>
</evidence>
<dbReference type="InterPro" id="IPR013043">
    <property type="entry name" value="DUF1595"/>
</dbReference>
<feature type="domain" description="DUF1585" evidence="1">
    <location>
        <begin position="551"/>
        <end position="624"/>
    </location>
</feature>